<sequence>MKAPAGAITVSGINSAKAIGTAGGRRRRR</sequence>
<gene>
    <name evidence="1" type="ORF">OKA104_LOCUS52157</name>
</gene>
<proteinExistence type="predicted"/>
<dbReference type="AlphaFoldDB" id="A0A820PYS7"/>
<dbReference type="EMBL" id="CAJOAY010029747">
    <property type="protein sequence ID" value="CAF4414672.1"/>
    <property type="molecule type" value="Genomic_DNA"/>
</dbReference>
<feature type="non-terminal residue" evidence="1">
    <location>
        <position position="29"/>
    </location>
</feature>
<organism evidence="1 2">
    <name type="scientific">Adineta steineri</name>
    <dbReference type="NCBI Taxonomy" id="433720"/>
    <lineage>
        <taxon>Eukaryota</taxon>
        <taxon>Metazoa</taxon>
        <taxon>Spiralia</taxon>
        <taxon>Gnathifera</taxon>
        <taxon>Rotifera</taxon>
        <taxon>Eurotatoria</taxon>
        <taxon>Bdelloidea</taxon>
        <taxon>Adinetida</taxon>
        <taxon>Adinetidae</taxon>
        <taxon>Adineta</taxon>
    </lineage>
</organism>
<reference evidence="1" key="1">
    <citation type="submission" date="2021-02" db="EMBL/GenBank/DDBJ databases">
        <authorList>
            <person name="Nowell W R."/>
        </authorList>
    </citation>
    <scope>NUCLEOTIDE SEQUENCE</scope>
</reference>
<evidence type="ECO:0000313" key="1">
    <source>
        <dbReference type="EMBL" id="CAF4414672.1"/>
    </source>
</evidence>
<dbReference type="Proteomes" id="UP000663881">
    <property type="component" value="Unassembled WGS sequence"/>
</dbReference>
<name>A0A820PYS7_9BILA</name>
<accession>A0A820PYS7</accession>
<comment type="caution">
    <text evidence="1">The sequence shown here is derived from an EMBL/GenBank/DDBJ whole genome shotgun (WGS) entry which is preliminary data.</text>
</comment>
<evidence type="ECO:0000313" key="2">
    <source>
        <dbReference type="Proteomes" id="UP000663881"/>
    </source>
</evidence>
<protein>
    <submittedName>
        <fullName evidence="1">Uncharacterized protein</fullName>
    </submittedName>
</protein>